<evidence type="ECO:0000313" key="1">
    <source>
        <dbReference type="EMBL" id="DAE29433.1"/>
    </source>
</evidence>
<protein>
    <submittedName>
        <fullName evidence="1">TRAF PROTEIN, TRAO PROTEIN, TRAN ADHESION, BACTERIAL SECRETION.5A</fullName>
    </submittedName>
</protein>
<name>A0A8S5REC8_9VIRU</name>
<dbReference type="PROSITE" id="PS51257">
    <property type="entry name" value="PROKAR_LIPOPROTEIN"/>
    <property type="match status" value="1"/>
</dbReference>
<proteinExistence type="predicted"/>
<accession>A0A8S5REC8</accession>
<sequence>MKKLCLFAVVLLVAGCASNGGYYDDGNSYQKLSQSLDDIHSTAQKIKETKEEYRRYENEGDDYWKNRARERWEQRRYDLKYKGERLKQDWEDIFG</sequence>
<reference evidence="1" key="1">
    <citation type="journal article" date="2021" name="Proc. Natl. Acad. Sci. U.S.A.">
        <title>A Catalog of Tens of Thousands of Viruses from Human Metagenomes Reveals Hidden Associations with Chronic Diseases.</title>
        <authorList>
            <person name="Tisza M.J."/>
            <person name="Buck C.B."/>
        </authorList>
    </citation>
    <scope>NUCLEOTIDE SEQUENCE</scope>
    <source>
        <strain evidence="1">Ctd0M1</strain>
    </source>
</reference>
<dbReference type="EMBL" id="BK059094">
    <property type="protein sequence ID" value="DAE29433.1"/>
    <property type="molecule type" value="Genomic_DNA"/>
</dbReference>
<organism evidence="1">
    <name type="scientific">virus sp. ctd0M1</name>
    <dbReference type="NCBI Taxonomy" id="2827993"/>
    <lineage>
        <taxon>Viruses</taxon>
    </lineage>
</organism>